<dbReference type="KEGG" id="mrb:Mrub_2565"/>
<accession>D3PMY8</accession>
<evidence type="ECO:0000313" key="5">
    <source>
        <dbReference type="Proteomes" id="UP000013026"/>
    </source>
</evidence>
<sequence>MTEGAVLLLRLLLWLLPGALAFLSVRSLLAGRTRVGLGLLVGAVLAALLIKPIPVSLAFVLIGALAALGGGRNPRYARELRERLEEWRK</sequence>
<dbReference type="EMBL" id="CP001743">
    <property type="protein sequence ID" value="ADD29315.1"/>
    <property type="molecule type" value="Genomic_DNA"/>
</dbReference>
<dbReference type="PATRIC" id="fig|504728.9.peg.2003"/>
<keyword evidence="1" id="KW-0812">Transmembrane</keyword>
<keyword evidence="4" id="KW-1185">Reference proteome</keyword>
<reference evidence="2 4" key="1">
    <citation type="journal article" date="2010" name="Stand. Genomic Sci.">
        <title>Complete genome sequence of Meiothermus ruber type strain (21).</title>
        <authorList>
            <person name="Tindall B.J."/>
            <person name="Sikorski J."/>
            <person name="Lucas S."/>
            <person name="Goltsman E."/>
            <person name="Copeland A."/>
            <person name="Glavina Del Rio T."/>
            <person name="Nolan M."/>
            <person name="Tice H."/>
            <person name="Cheng J.F."/>
            <person name="Han C."/>
            <person name="Pitluck S."/>
            <person name="Liolios K."/>
            <person name="Ivanova N."/>
            <person name="Mavromatis K."/>
            <person name="Ovchinnikova G."/>
            <person name="Pati A."/>
            <person name="Fahnrich R."/>
            <person name="Goodwin L."/>
            <person name="Chen A."/>
            <person name="Palaniappan K."/>
            <person name="Land M."/>
            <person name="Hauser L."/>
            <person name="Chang Y.J."/>
            <person name="Jeffries C.D."/>
            <person name="Rohde M."/>
            <person name="Goker M."/>
            <person name="Woyke T."/>
            <person name="Bristow J."/>
            <person name="Eisen J.A."/>
            <person name="Markowitz V."/>
            <person name="Hugenholtz P."/>
            <person name="Kyrpides N.C."/>
            <person name="Klenk H.P."/>
            <person name="Lapidus A."/>
        </authorList>
    </citation>
    <scope>NUCLEOTIDE SEQUENCE [LARGE SCALE GENOMIC DNA]</scope>
    <source>
        <strain evidence="4">ATCC 35948 / DSM 1279 / VKM B-1258 / 21</strain>
        <strain evidence="2">DSM 1279</strain>
    </source>
</reference>
<feature type="transmembrane region" description="Helical" evidence="1">
    <location>
        <begin position="37"/>
        <end position="68"/>
    </location>
</feature>
<protein>
    <submittedName>
        <fullName evidence="3">Uncharacterized protein</fullName>
    </submittedName>
</protein>
<name>D3PMY8_MEIRD</name>
<organism evidence="3 5">
    <name type="scientific">Meiothermus ruber (strain ATCC 35948 / DSM 1279 / VKM B-1258 / 21)</name>
    <name type="common">Thermus ruber</name>
    <dbReference type="NCBI Taxonomy" id="504728"/>
    <lineage>
        <taxon>Bacteria</taxon>
        <taxon>Thermotogati</taxon>
        <taxon>Deinococcota</taxon>
        <taxon>Deinococci</taxon>
        <taxon>Thermales</taxon>
        <taxon>Thermaceae</taxon>
        <taxon>Meiothermus</taxon>
    </lineage>
</organism>
<keyword evidence="1" id="KW-1133">Transmembrane helix</keyword>
<dbReference type="Proteomes" id="UP000013026">
    <property type="component" value="Chromosome"/>
</dbReference>
<dbReference type="KEGG" id="mre:K649_09715"/>
<dbReference type="RefSeq" id="WP_013014813.1">
    <property type="nucleotide sequence ID" value="NC_013946.1"/>
</dbReference>
<dbReference type="Proteomes" id="UP000006655">
    <property type="component" value="Chromosome"/>
</dbReference>
<dbReference type="AlphaFoldDB" id="D3PMY8"/>
<dbReference type="STRING" id="504728.K649_09715"/>
<evidence type="ECO:0000313" key="3">
    <source>
        <dbReference type="EMBL" id="AGK05235.1"/>
    </source>
</evidence>
<reference evidence="3 5" key="3">
    <citation type="submission" date="2013-04" db="EMBL/GenBank/DDBJ databases">
        <authorList>
            <person name="Chin J."/>
            <person name="Alexander D.H."/>
            <person name="Marks P."/>
            <person name="Korlach J."/>
            <person name="Clum A."/>
            <person name="Copeland A."/>
        </authorList>
    </citation>
    <scope>NUCLEOTIDE SEQUENCE [LARGE SCALE GENOMIC DNA]</scope>
    <source>
        <strain evidence="5">ATCC 35948 / DSM 1279 / VKM B-1258 / 21</strain>
        <strain evidence="3">DSM 1279</strain>
    </source>
</reference>
<evidence type="ECO:0000256" key="1">
    <source>
        <dbReference type="SAM" id="Phobius"/>
    </source>
</evidence>
<keyword evidence="1" id="KW-0472">Membrane</keyword>
<reference evidence="3" key="2">
    <citation type="submission" date="2013-04" db="EMBL/GenBank/DDBJ databases">
        <title>Non-Hybrid, Finished Microbial Genome Assemblies from Long-Read SMRT Sequencing Data.</title>
        <authorList>
            <person name="Klammer A."/>
            <person name="Drake J."/>
            <person name="Heiner C."/>
            <person name="Clum A."/>
            <person name="Copeland A."/>
            <person name="Huddleston J."/>
            <person name="Eichler E."/>
            <person name="Turner S.W."/>
        </authorList>
    </citation>
    <scope>NUCLEOTIDE SEQUENCE</scope>
    <source>
        <strain evidence="3">DSM 1279</strain>
    </source>
</reference>
<evidence type="ECO:0000313" key="4">
    <source>
        <dbReference type="Proteomes" id="UP000006655"/>
    </source>
</evidence>
<gene>
    <name evidence="2" type="ordered locus">Mrub_2565</name>
    <name evidence="3" type="ORF">K649_09715</name>
</gene>
<dbReference type="EMBL" id="CP005385">
    <property type="protein sequence ID" value="AGK05235.1"/>
    <property type="molecule type" value="Genomic_DNA"/>
</dbReference>
<evidence type="ECO:0000313" key="2">
    <source>
        <dbReference type="EMBL" id="ADD29315.1"/>
    </source>
</evidence>
<proteinExistence type="predicted"/>